<dbReference type="EMBL" id="JACIEX010000002">
    <property type="protein sequence ID" value="MBB4092642.1"/>
    <property type="molecule type" value="Genomic_DNA"/>
</dbReference>
<accession>A0AB34YN34</accession>
<evidence type="ECO:0000313" key="3">
    <source>
        <dbReference type="Proteomes" id="UP000553980"/>
    </source>
</evidence>
<evidence type="ECO:0000313" key="2">
    <source>
        <dbReference type="EMBL" id="MBB4092642.1"/>
    </source>
</evidence>
<dbReference type="Proteomes" id="UP000553980">
    <property type="component" value="Unassembled WGS sequence"/>
</dbReference>
<proteinExistence type="predicted"/>
<reference evidence="2 3" key="1">
    <citation type="submission" date="2020-08" db="EMBL/GenBank/DDBJ databases">
        <title>Genomic Encyclopedia of Type Strains, Phase IV (KMG-IV): sequencing the most valuable type-strain genomes for metagenomic binning, comparative biology and taxonomic classification.</title>
        <authorList>
            <person name="Goeker M."/>
        </authorList>
    </citation>
    <scope>NUCLEOTIDE SEQUENCE [LARGE SCALE GENOMIC DNA]</scope>
    <source>
        <strain evidence="2 3">DSM 23868</strain>
    </source>
</reference>
<name>A0AB34YN34_9HYPH</name>
<sequence>MLPDVSKSPDNLPSGVTAGARRKDDAGRAPASSVLGSAV</sequence>
<comment type="caution">
    <text evidence="2">The sequence shown here is derived from an EMBL/GenBank/DDBJ whole genome shotgun (WGS) entry which is preliminary data.</text>
</comment>
<gene>
    <name evidence="2" type="ORF">GGQ79_001127</name>
</gene>
<dbReference type="AlphaFoldDB" id="A0AB34YN34"/>
<keyword evidence="3" id="KW-1185">Reference proteome</keyword>
<evidence type="ECO:0000256" key="1">
    <source>
        <dbReference type="SAM" id="MobiDB-lite"/>
    </source>
</evidence>
<feature type="region of interest" description="Disordered" evidence="1">
    <location>
        <begin position="1"/>
        <end position="39"/>
    </location>
</feature>
<organism evidence="2 3">
    <name type="scientific">Brucella pecoris</name>
    <dbReference type="NCBI Taxonomy" id="867683"/>
    <lineage>
        <taxon>Bacteria</taxon>
        <taxon>Pseudomonadati</taxon>
        <taxon>Pseudomonadota</taxon>
        <taxon>Alphaproteobacteria</taxon>
        <taxon>Hyphomicrobiales</taxon>
        <taxon>Brucellaceae</taxon>
        <taxon>Brucella/Ochrobactrum group</taxon>
        <taxon>Brucella</taxon>
    </lineage>
</organism>
<protein>
    <submittedName>
        <fullName evidence="2">Uncharacterized protein</fullName>
    </submittedName>
</protein>